<proteinExistence type="predicted"/>
<evidence type="ECO:0000259" key="4">
    <source>
        <dbReference type="PROSITE" id="PS50887"/>
    </source>
</evidence>
<dbReference type="EMBL" id="BMHK01000022">
    <property type="protein sequence ID" value="GGC08538.1"/>
    <property type="molecule type" value="Genomic_DNA"/>
</dbReference>
<keyword evidence="3" id="KW-1133">Transmembrane helix</keyword>
<accession>A0A916TUR8</accession>
<feature type="domain" description="GGDEF" evidence="4">
    <location>
        <begin position="152"/>
        <end position="283"/>
    </location>
</feature>
<dbReference type="GO" id="GO:0052621">
    <property type="term" value="F:diguanylate cyclase activity"/>
    <property type="evidence" value="ECO:0007669"/>
    <property type="project" value="UniProtKB-EC"/>
</dbReference>
<reference evidence="5" key="1">
    <citation type="journal article" date="2014" name="Int. J. Syst. Evol. Microbiol.">
        <title>Complete genome sequence of Corynebacterium casei LMG S-19264T (=DSM 44701T), isolated from a smear-ripened cheese.</title>
        <authorList>
            <consortium name="US DOE Joint Genome Institute (JGI-PGF)"/>
            <person name="Walter F."/>
            <person name="Albersmeier A."/>
            <person name="Kalinowski J."/>
            <person name="Ruckert C."/>
        </authorList>
    </citation>
    <scope>NUCLEOTIDE SEQUENCE</scope>
    <source>
        <strain evidence="5">CGMCC 1.15095</strain>
    </source>
</reference>
<dbReference type="Gene3D" id="3.30.70.270">
    <property type="match status" value="1"/>
</dbReference>
<keyword evidence="6" id="KW-1185">Reference proteome</keyword>
<dbReference type="InterPro" id="IPR050469">
    <property type="entry name" value="Diguanylate_Cyclase"/>
</dbReference>
<dbReference type="NCBIfam" id="TIGR00254">
    <property type="entry name" value="GGDEF"/>
    <property type="match status" value="1"/>
</dbReference>
<sequence length="286" mass="30743">MRFYKATAFLFPRHYERRILLVCLVTALIPLTACIVLQATTGAWNIPTLTTLFVATLVAAALGLAAIHALLSPIGHAVTVLDAVRGGHPFVDLPECGDDLVGRLFRGAAAAASEAAGRIESRLEATERDPLTGLRNRSGFLDSAESLLLGTGNAVVALVDVDHFKLINEQFGRAASDSLLKGLAMRLEDSLRRTDIAARWGGEEFAVLFPDTQLDEARLVMERLRASVALDSEFGLEGWPVTFSCGLASLRTFADLGDATHRAEAALHIAKESGRNRVQIARGENA</sequence>
<dbReference type="PANTHER" id="PTHR45138:SF9">
    <property type="entry name" value="DIGUANYLATE CYCLASE DGCM-RELATED"/>
    <property type="match status" value="1"/>
</dbReference>
<name>A0A916TUR8_9SPHN</name>
<organism evidence="5 6">
    <name type="scientific">Novosphingobium endophyticum</name>
    <dbReference type="NCBI Taxonomy" id="1955250"/>
    <lineage>
        <taxon>Bacteria</taxon>
        <taxon>Pseudomonadati</taxon>
        <taxon>Pseudomonadota</taxon>
        <taxon>Alphaproteobacteria</taxon>
        <taxon>Sphingomonadales</taxon>
        <taxon>Sphingomonadaceae</taxon>
        <taxon>Novosphingobium</taxon>
    </lineage>
</organism>
<dbReference type="AlphaFoldDB" id="A0A916TUR8"/>
<dbReference type="InterPro" id="IPR000160">
    <property type="entry name" value="GGDEF_dom"/>
</dbReference>
<dbReference type="CDD" id="cd01949">
    <property type="entry name" value="GGDEF"/>
    <property type="match status" value="1"/>
</dbReference>
<dbReference type="PROSITE" id="PS50887">
    <property type="entry name" value="GGDEF"/>
    <property type="match status" value="1"/>
</dbReference>
<evidence type="ECO:0000313" key="5">
    <source>
        <dbReference type="EMBL" id="GGC08538.1"/>
    </source>
</evidence>
<reference evidence="5" key="2">
    <citation type="submission" date="2020-09" db="EMBL/GenBank/DDBJ databases">
        <authorList>
            <person name="Sun Q."/>
            <person name="Zhou Y."/>
        </authorList>
    </citation>
    <scope>NUCLEOTIDE SEQUENCE</scope>
    <source>
        <strain evidence="5">CGMCC 1.15095</strain>
    </source>
</reference>
<dbReference type="InterPro" id="IPR043128">
    <property type="entry name" value="Rev_trsase/Diguanyl_cyclase"/>
</dbReference>
<gene>
    <name evidence="5" type="ORF">GCM10011494_29020</name>
</gene>
<evidence type="ECO:0000256" key="1">
    <source>
        <dbReference type="ARBA" id="ARBA00012528"/>
    </source>
</evidence>
<dbReference type="PANTHER" id="PTHR45138">
    <property type="entry name" value="REGULATORY COMPONENTS OF SENSORY TRANSDUCTION SYSTEM"/>
    <property type="match status" value="1"/>
</dbReference>
<protein>
    <recommendedName>
        <fullName evidence="1">diguanylate cyclase</fullName>
        <ecNumber evidence="1">2.7.7.65</ecNumber>
    </recommendedName>
</protein>
<evidence type="ECO:0000313" key="6">
    <source>
        <dbReference type="Proteomes" id="UP000608154"/>
    </source>
</evidence>
<evidence type="ECO:0000256" key="2">
    <source>
        <dbReference type="ARBA" id="ARBA00034247"/>
    </source>
</evidence>
<evidence type="ECO:0000256" key="3">
    <source>
        <dbReference type="SAM" id="Phobius"/>
    </source>
</evidence>
<dbReference type="RefSeq" id="WP_188772273.1">
    <property type="nucleotide sequence ID" value="NZ_BMHK01000022.1"/>
</dbReference>
<dbReference type="SUPFAM" id="SSF55073">
    <property type="entry name" value="Nucleotide cyclase"/>
    <property type="match status" value="1"/>
</dbReference>
<comment type="caution">
    <text evidence="5">The sequence shown here is derived from an EMBL/GenBank/DDBJ whole genome shotgun (WGS) entry which is preliminary data.</text>
</comment>
<dbReference type="Proteomes" id="UP000608154">
    <property type="component" value="Unassembled WGS sequence"/>
</dbReference>
<dbReference type="Pfam" id="PF00990">
    <property type="entry name" value="GGDEF"/>
    <property type="match status" value="1"/>
</dbReference>
<dbReference type="SMART" id="SM00267">
    <property type="entry name" value="GGDEF"/>
    <property type="match status" value="1"/>
</dbReference>
<dbReference type="EC" id="2.7.7.65" evidence="1"/>
<keyword evidence="3" id="KW-0472">Membrane</keyword>
<comment type="catalytic activity">
    <reaction evidence="2">
        <text>2 GTP = 3',3'-c-di-GMP + 2 diphosphate</text>
        <dbReference type="Rhea" id="RHEA:24898"/>
        <dbReference type="ChEBI" id="CHEBI:33019"/>
        <dbReference type="ChEBI" id="CHEBI:37565"/>
        <dbReference type="ChEBI" id="CHEBI:58805"/>
        <dbReference type="EC" id="2.7.7.65"/>
    </reaction>
</comment>
<dbReference type="InterPro" id="IPR029787">
    <property type="entry name" value="Nucleotide_cyclase"/>
</dbReference>
<feature type="transmembrane region" description="Helical" evidence="3">
    <location>
        <begin position="52"/>
        <end position="71"/>
    </location>
</feature>
<keyword evidence="3" id="KW-0812">Transmembrane</keyword>